<dbReference type="OrthoDB" id="7066780at2"/>
<name>A0A143HN47_MICTH</name>
<comment type="function">
    <text evidence="5">Modulates RecA activity.</text>
</comment>
<dbReference type="Pfam" id="PF21981">
    <property type="entry name" value="RecX_HTH3"/>
    <property type="match status" value="1"/>
</dbReference>
<dbReference type="Pfam" id="PF02631">
    <property type="entry name" value="RecX_HTH2"/>
    <property type="match status" value="1"/>
</dbReference>
<evidence type="ECO:0000259" key="8">
    <source>
        <dbReference type="Pfam" id="PF21982"/>
    </source>
</evidence>
<feature type="domain" description="RecX first three-helical" evidence="8">
    <location>
        <begin position="18"/>
        <end position="54"/>
    </location>
</feature>
<evidence type="ECO:0000256" key="5">
    <source>
        <dbReference type="HAMAP-Rule" id="MF_01114"/>
    </source>
</evidence>
<protein>
    <recommendedName>
        <fullName evidence="3 5">Regulatory protein RecX</fullName>
    </recommendedName>
</protein>
<dbReference type="EMBL" id="JAPHQB010000030">
    <property type="protein sequence ID" value="MCX2803066.1"/>
    <property type="molecule type" value="Genomic_DNA"/>
</dbReference>
<evidence type="ECO:0000256" key="3">
    <source>
        <dbReference type="ARBA" id="ARBA00018111"/>
    </source>
</evidence>
<comment type="subcellular location">
    <subcellularLocation>
        <location evidence="1 5">Cytoplasm</location>
    </subcellularLocation>
</comment>
<sequence>MPATTGTEAANSARALFDAALELLSRREHSRLEIRQKLSGRFPEADFDALFERLHQLNYQSDRRFAEVFTRSKIQRGYGPLRIRRELQQRGIHRDLIGDALEGVQVDWFALAAEQLQRRFHTPVSRALPREQQWKERARRQRFLANRGFSAEAIQWSLDAEGIDLGDSTR</sequence>
<comment type="similarity">
    <text evidence="2 5">Belongs to the RecX family.</text>
</comment>
<dbReference type="InterPro" id="IPR053926">
    <property type="entry name" value="RecX_HTH_1st"/>
</dbReference>
<reference evidence="9" key="2">
    <citation type="submission" date="2016-03" db="EMBL/GenBank/DDBJ databases">
        <authorList>
            <person name="Ploux O."/>
        </authorList>
    </citation>
    <scope>NUCLEOTIDE SEQUENCE [LARGE SCALE GENOMIC DNA]</scope>
    <source>
        <strain evidence="9">DAU221</strain>
    </source>
</reference>
<dbReference type="InterPro" id="IPR036388">
    <property type="entry name" value="WH-like_DNA-bd_sf"/>
</dbReference>
<dbReference type="GeneID" id="76608388"/>
<feature type="domain" description="RecX second three-helical" evidence="6">
    <location>
        <begin position="61"/>
        <end position="101"/>
    </location>
</feature>
<dbReference type="KEGG" id="mthd:A3224_10030"/>
<dbReference type="RefSeq" id="WP_067153999.1">
    <property type="nucleotide sequence ID" value="NZ_CP014864.1"/>
</dbReference>
<reference evidence="11" key="1">
    <citation type="submission" date="2016-03" db="EMBL/GenBank/DDBJ databases">
        <authorList>
            <person name="Lee Y.-S."/>
            <person name="Choi Y.-L."/>
        </authorList>
    </citation>
    <scope>NUCLEOTIDE SEQUENCE [LARGE SCALE GENOMIC DNA]</scope>
    <source>
        <strain evidence="11">DAU221</strain>
    </source>
</reference>
<reference evidence="10" key="3">
    <citation type="submission" date="2022-11" db="EMBL/GenBank/DDBJ databases">
        <title>Chitin-degrading and fungicidal potential of chitinolytic bacterial strains from marine environment of the Pacific Ocean regions.</title>
        <authorList>
            <person name="Pentekhina I."/>
            <person name="Nedashkovskaya O."/>
            <person name="Seitkalieva A."/>
            <person name="Podvolotskaya A."/>
            <person name="Tekutyeva L."/>
            <person name="Balabanova L."/>
        </authorList>
    </citation>
    <scope>NUCLEOTIDE SEQUENCE</scope>
    <source>
        <strain evidence="10">KMM 6838</strain>
    </source>
</reference>
<evidence type="ECO:0000256" key="4">
    <source>
        <dbReference type="ARBA" id="ARBA00022490"/>
    </source>
</evidence>
<accession>A0A143HN47</accession>
<dbReference type="PANTHER" id="PTHR33602:SF1">
    <property type="entry name" value="REGULATORY PROTEIN RECX FAMILY PROTEIN"/>
    <property type="match status" value="1"/>
</dbReference>
<dbReference type="InterPro" id="IPR053924">
    <property type="entry name" value="RecX_HTH_2nd"/>
</dbReference>
<organism evidence="9 11">
    <name type="scientific">Microbulbifer thermotolerans</name>
    <dbReference type="NCBI Taxonomy" id="252514"/>
    <lineage>
        <taxon>Bacteria</taxon>
        <taxon>Pseudomonadati</taxon>
        <taxon>Pseudomonadota</taxon>
        <taxon>Gammaproteobacteria</taxon>
        <taxon>Cellvibrionales</taxon>
        <taxon>Microbulbiferaceae</taxon>
        <taxon>Microbulbifer</taxon>
    </lineage>
</organism>
<keyword evidence="4 5" id="KW-0963">Cytoplasm</keyword>
<dbReference type="HAMAP" id="MF_01114">
    <property type="entry name" value="RecX"/>
    <property type="match status" value="1"/>
</dbReference>
<evidence type="ECO:0000256" key="2">
    <source>
        <dbReference type="ARBA" id="ARBA00009695"/>
    </source>
</evidence>
<evidence type="ECO:0000259" key="6">
    <source>
        <dbReference type="Pfam" id="PF02631"/>
    </source>
</evidence>
<feature type="domain" description="RecX third three-helical" evidence="7">
    <location>
        <begin position="107"/>
        <end position="155"/>
    </location>
</feature>
<keyword evidence="11" id="KW-1185">Reference proteome</keyword>
<evidence type="ECO:0000313" key="9">
    <source>
        <dbReference type="EMBL" id="AMX02870.1"/>
    </source>
</evidence>
<evidence type="ECO:0000256" key="1">
    <source>
        <dbReference type="ARBA" id="ARBA00004496"/>
    </source>
</evidence>
<dbReference type="GO" id="GO:0006282">
    <property type="term" value="P:regulation of DNA repair"/>
    <property type="evidence" value="ECO:0007669"/>
    <property type="project" value="UniProtKB-UniRule"/>
</dbReference>
<dbReference type="Proteomes" id="UP000076077">
    <property type="component" value="Chromosome"/>
</dbReference>
<dbReference type="PANTHER" id="PTHR33602">
    <property type="entry name" value="REGULATORY PROTEIN RECX FAMILY PROTEIN"/>
    <property type="match status" value="1"/>
</dbReference>
<dbReference type="Gene3D" id="1.10.10.10">
    <property type="entry name" value="Winged helix-like DNA-binding domain superfamily/Winged helix DNA-binding domain"/>
    <property type="match status" value="3"/>
</dbReference>
<dbReference type="Pfam" id="PF21982">
    <property type="entry name" value="RecX_HTH1"/>
    <property type="match status" value="1"/>
</dbReference>
<dbReference type="Proteomes" id="UP001209730">
    <property type="component" value="Unassembled WGS sequence"/>
</dbReference>
<dbReference type="InterPro" id="IPR003783">
    <property type="entry name" value="Regulatory_RecX"/>
</dbReference>
<evidence type="ECO:0000313" key="10">
    <source>
        <dbReference type="EMBL" id="MCX2803066.1"/>
    </source>
</evidence>
<dbReference type="InterPro" id="IPR053925">
    <property type="entry name" value="RecX_HTH_3rd"/>
</dbReference>
<dbReference type="STRING" id="252514.A3224_10030"/>
<dbReference type="AlphaFoldDB" id="A0A143HN47"/>
<evidence type="ECO:0000313" key="11">
    <source>
        <dbReference type="Proteomes" id="UP000076077"/>
    </source>
</evidence>
<proteinExistence type="inferred from homology"/>
<evidence type="ECO:0000259" key="7">
    <source>
        <dbReference type="Pfam" id="PF21981"/>
    </source>
</evidence>
<dbReference type="GO" id="GO:0005737">
    <property type="term" value="C:cytoplasm"/>
    <property type="evidence" value="ECO:0007669"/>
    <property type="project" value="UniProtKB-SubCell"/>
</dbReference>
<dbReference type="EMBL" id="CP014864">
    <property type="protein sequence ID" value="AMX02870.1"/>
    <property type="molecule type" value="Genomic_DNA"/>
</dbReference>
<gene>
    <name evidence="5" type="primary">recX</name>
    <name evidence="9" type="ORF">A3224_10030</name>
    <name evidence="10" type="ORF">OQJ68_14825</name>
</gene>